<dbReference type="HOGENOM" id="CLU_000288_125_8_1"/>
<organism evidence="3 4">
    <name type="scientific">Laccaria amethystina LaAM-08-1</name>
    <dbReference type="NCBI Taxonomy" id="1095629"/>
    <lineage>
        <taxon>Eukaryota</taxon>
        <taxon>Fungi</taxon>
        <taxon>Dikarya</taxon>
        <taxon>Basidiomycota</taxon>
        <taxon>Agaricomycotina</taxon>
        <taxon>Agaricomycetes</taxon>
        <taxon>Agaricomycetidae</taxon>
        <taxon>Agaricales</taxon>
        <taxon>Agaricineae</taxon>
        <taxon>Hydnangiaceae</taxon>
        <taxon>Laccaria</taxon>
    </lineage>
</organism>
<dbReference type="GO" id="GO:0043531">
    <property type="term" value="F:ADP binding"/>
    <property type="evidence" value="ECO:0007669"/>
    <property type="project" value="InterPro"/>
</dbReference>
<dbReference type="OrthoDB" id="771227at2759"/>
<evidence type="ECO:0000259" key="2">
    <source>
        <dbReference type="Pfam" id="PF00931"/>
    </source>
</evidence>
<dbReference type="Pfam" id="PF00931">
    <property type="entry name" value="NB-ARC"/>
    <property type="match status" value="1"/>
</dbReference>
<accession>A0A0C9WXC1</accession>
<dbReference type="Gene3D" id="1.25.40.10">
    <property type="entry name" value="Tetratricopeptide repeat domain"/>
    <property type="match status" value="2"/>
</dbReference>
<dbReference type="STRING" id="1095629.A0A0C9WXC1"/>
<sequence length="784" mass="87985">MSGTHVFSDAHSFNISDGVFKAPEYWSVATPVAAIPFMPNSSTRFTGRTEAIAKLKRYFSKTNDSVPKRKHFLLYGMGGIGKTQICLKFIEEMSDHFSSVFWIDASSVGTITQGLKSICNLPAAQCSGLDGSSESALHWIGSLEENYVMVFDNADILSPAELEAYFPPGRGGNILITSRNPTMMVLTSPENSLEVTEMEEDDAIELLLKASHSDPFSMEFQAEASKIVKELCCIPLAIDQAGAYIASGATDIRQYLALFFEHKKKLLSQSKFTGASKYNSNAYEAWELSQQKAEIDDFDEFTGASKYKRTVYETWELAYKVIQQRAEIDDFDKAQAANSAMLLLELFPFFYHEDITEKIFFYAATTQKDREITSSELPLASSILDHRLLGLDKAGTWDSFLFREGLRVLMSFSLVKQDPSDGMYSMHPLVHAWGRDRLTLEEKQRCSLMAYAILSCSLEPDGSQPSSFRRILVTHVRANMQYIRREGHQTSLPYFNDAHEKFWELLREQGYASEAEILIFQVVYARNRSLGAKHPDTIRAMANLAKSYQDLRKYKEAEKLEILVLDARNSIFGAEHPDTINAMADLAETYRALSQFAEAEKLEIQVLDARNRILGSEHPDTINATAKLAETYKALNQFAEAEKLQIQVLDARSRVLGGKHPDTIDAMENLAETYRALNQYAGAEELEIQVVDGRNGIFGAEHPDTIKGVENLVATYKAMGKYKKAEELRIKMLDTKSQVLMEAHPDPMGTANNDTTAKALQDDTNDPQNKYKTIQAQKRGTVIG</sequence>
<dbReference type="Gene3D" id="3.40.50.300">
    <property type="entry name" value="P-loop containing nucleotide triphosphate hydrolases"/>
    <property type="match status" value="1"/>
</dbReference>
<feature type="domain" description="NB-ARC" evidence="2">
    <location>
        <begin position="71"/>
        <end position="210"/>
    </location>
</feature>
<keyword evidence="4" id="KW-1185">Reference proteome</keyword>
<dbReference type="InterPro" id="IPR011990">
    <property type="entry name" value="TPR-like_helical_dom_sf"/>
</dbReference>
<dbReference type="InterPro" id="IPR053137">
    <property type="entry name" value="NLR-like"/>
</dbReference>
<dbReference type="SUPFAM" id="SSF48452">
    <property type="entry name" value="TPR-like"/>
    <property type="match status" value="2"/>
</dbReference>
<dbReference type="EMBL" id="KN838570">
    <property type="protein sequence ID" value="KIK04395.1"/>
    <property type="molecule type" value="Genomic_DNA"/>
</dbReference>
<reference evidence="3 4" key="1">
    <citation type="submission" date="2014-04" db="EMBL/GenBank/DDBJ databases">
        <authorList>
            <consortium name="DOE Joint Genome Institute"/>
            <person name="Kuo A."/>
            <person name="Kohler A."/>
            <person name="Nagy L.G."/>
            <person name="Floudas D."/>
            <person name="Copeland A."/>
            <person name="Barry K.W."/>
            <person name="Cichocki N."/>
            <person name="Veneault-Fourrey C."/>
            <person name="LaButti K."/>
            <person name="Lindquist E.A."/>
            <person name="Lipzen A."/>
            <person name="Lundell T."/>
            <person name="Morin E."/>
            <person name="Murat C."/>
            <person name="Sun H."/>
            <person name="Tunlid A."/>
            <person name="Henrissat B."/>
            <person name="Grigoriev I.V."/>
            <person name="Hibbett D.S."/>
            <person name="Martin F."/>
            <person name="Nordberg H.P."/>
            <person name="Cantor M.N."/>
            <person name="Hua S.X."/>
        </authorList>
    </citation>
    <scope>NUCLEOTIDE SEQUENCE [LARGE SCALE GENOMIC DNA]</scope>
    <source>
        <strain evidence="3 4">LaAM-08-1</strain>
    </source>
</reference>
<evidence type="ECO:0000313" key="4">
    <source>
        <dbReference type="Proteomes" id="UP000054477"/>
    </source>
</evidence>
<evidence type="ECO:0000313" key="3">
    <source>
        <dbReference type="EMBL" id="KIK04395.1"/>
    </source>
</evidence>
<dbReference type="Pfam" id="PF13424">
    <property type="entry name" value="TPR_12"/>
    <property type="match status" value="2"/>
</dbReference>
<reference evidence="4" key="2">
    <citation type="submission" date="2015-01" db="EMBL/GenBank/DDBJ databases">
        <title>Evolutionary Origins and Diversification of the Mycorrhizal Mutualists.</title>
        <authorList>
            <consortium name="DOE Joint Genome Institute"/>
            <consortium name="Mycorrhizal Genomics Consortium"/>
            <person name="Kohler A."/>
            <person name="Kuo A."/>
            <person name="Nagy L.G."/>
            <person name="Floudas D."/>
            <person name="Copeland A."/>
            <person name="Barry K.W."/>
            <person name="Cichocki N."/>
            <person name="Veneault-Fourrey C."/>
            <person name="LaButti K."/>
            <person name="Lindquist E.A."/>
            <person name="Lipzen A."/>
            <person name="Lundell T."/>
            <person name="Morin E."/>
            <person name="Murat C."/>
            <person name="Riley R."/>
            <person name="Ohm R."/>
            <person name="Sun H."/>
            <person name="Tunlid A."/>
            <person name="Henrissat B."/>
            <person name="Grigoriev I.V."/>
            <person name="Hibbett D.S."/>
            <person name="Martin F."/>
        </authorList>
    </citation>
    <scope>NUCLEOTIDE SEQUENCE [LARGE SCALE GENOMIC DNA]</scope>
    <source>
        <strain evidence="4">LaAM-08-1</strain>
    </source>
</reference>
<proteinExistence type="predicted"/>
<dbReference type="PANTHER" id="PTHR46082">
    <property type="entry name" value="ATP/GTP-BINDING PROTEIN-RELATED"/>
    <property type="match status" value="1"/>
</dbReference>
<evidence type="ECO:0000256" key="1">
    <source>
        <dbReference type="SAM" id="MobiDB-lite"/>
    </source>
</evidence>
<name>A0A0C9WXC1_9AGAR</name>
<dbReference type="AlphaFoldDB" id="A0A0C9WXC1"/>
<feature type="region of interest" description="Disordered" evidence="1">
    <location>
        <begin position="747"/>
        <end position="768"/>
    </location>
</feature>
<dbReference type="InterPro" id="IPR027417">
    <property type="entry name" value="P-loop_NTPase"/>
</dbReference>
<dbReference type="InterPro" id="IPR002182">
    <property type="entry name" value="NB-ARC"/>
</dbReference>
<dbReference type="PANTHER" id="PTHR46082:SF11">
    <property type="entry name" value="AAA+ ATPASE DOMAIN-CONTAINING PROTEIN-RELATED"/>
    <property type="match status" value="1"/>
</dbReference>
<dbReference type="Proteomes" id="UP000054477">
    <property type="component" value="Unassembled WGS sequence"/>
</dbReference>
<protein>
    <recommendedName>
        <fullName evidence="2">NB-ARC domain-containing protein</fullName>
    </recommendedName>
</protein>
<gene>
    <name evidence="3" type="ORF">K443DRAFT_4695</name>
</gene>
<dbReference type="SUPFAM" id="SSF52540">
    <property type="entry name" value="P-loop containing nucleoside triphosphate hydrolases"/>
    <property type="match status" value="1"/>
</dbReference>